<keyword evidence="2" id="KW-1185">Reference proteome</keyword>
<dbReference type="RefSeq" id="XP_040665793.1">
    <property type="nucleotide sequence ID" value="XM_040809947.1"/>
</dbReference>
<dbReference type="GeneID" id="63725458"/>
<dbReference type="AlphaFoldDB" id="A0A1L9PES7"/>
<dbReference type="Proteomes" id="UP000184073">
    <property type="component" value="Unassembled WGS sequence"/>
</dbReference>
<gene>
    <name evidence="1" type="ORF">ASPVEDRAFT_26788</name>
</gene>
<evidence type="ECO:0000313" key="2">
    <source>
        <dbReference type="Proteomes" id="UP000184073"/>
    </source>
</evidence>
<dbReference type="VEuPathDB" id="FungiDB:ASPVEDRAFT_26788"/>
<accession>A0A1L9PES7</accession>
<name>A0A1L9PES7_ASPVE</name>
<protein>
    <submittedName>
        <fullName evidence="1">Uncharacterized protein</fullName>
    </submittedName>
</protein>
<evidence type="ECO:0000313" key="1">
    <source>
        <dbReference type="EMBL" id="OJJ00031.1"/>
    </source>
</evidence>
<proteinExistence type="predicted"/>
<dbReference type="EMBL" id="KV878127">
    <property type="protein sequence ID" value="OJJ00031.1"/>
    <property type="molecule type" value="Genomic_DNA"/>
</dbReference>
<organism evidence="1 2">
    <name type="scientific">Aspergillus versicolor CBS 583.65</name>
    <dbReference type="NCBI Taxonomy" id="1036611"/>
    <lineage>
        <taxon>Eukaryota</taxon>
        <taxon>Fungi</taxon>
        <taxon>Dikarya</taxon>
        <taxon>Ascomycota</taxon>
        <taxon>Pezizomycotina</taxon>
        <taxon>Eurotiomycetes</taxon>
        <taxon>Eurotiomycetidae</taxon>
        <taxon>Eurotiales</taxon>
        <taxon>Aspergillaceae</taxon>
        <taxon>Aspergillus</taxon>
        <taxon>Aspergillus subgen. Nidulantes</taxon>
    </lineage>
</organism>
<reference evidence="2" key="1">
    <citation type="journal article" date="2017" name="Genome Biol.">
        <title>Comparative genomics reveals high biological diversity and specific adaptations in the industrially and medically important fungal genus Aspergillus.</title>
        <authorList>
            <person name="de Vries R.P."/>
            <person name="Riley R."/>
            <person name="Wiebenga A."/>
            <person name="Aguilar-Osorio G."/>
            <person name="Amillis S."/>
            <person name="Uchima C.A."/>
            <person name="Anderluh G."/>
            <person name="Asadollahi M."/>
            <person name="Askin M."/>
            <person name="Barry K."/>
            <person name="Battaglia E."/>
            <person name="Bayram O."/>
            <person name="Benocci T."/>
            <person name="Braus-Stromeyer S.A."/>
            <person name="Caldana C."/>
            <person name="Canovas D."/>
            <person name="Cerqueira G.C."/>
            <person name="Chen F."/>
            <person name="Chen W."/>
            <person name="Choi C."/>
            <person name="Clum A."/>
            <person name="Dos Santos R.A."/>
            <person name="Damasio A.R."/>
            <person name="Diallinas G."/>
            <person name="Emri T."/>
            <person name="Fekete E."/>
            <person name="Flipphi M."/>
            <person name="Freyberg S."/>
            <person name="Gallo A."/>
            <person name="Gournas C."/>
            <person name="Habgood R."/>
            <person name="Hainaut M."/>
            <person name="Harispe M.L."/>
            <person name="Henrissat B."/>
            <person name="Hilden K.S."/>
            <person name="Hope R."/>
            <person name="Hossain A."/>
            <person name="Karabika E."/>
            <person name="Karaffa L."/>
            <person name="Karanyi Z."/>
            <person name="Krasevec N."/>
            <person name="Kuo A."/>
            <person name="Kusch H."/>
            <person name="LaButti K."/>
            <person name="Lagendijk E.L."/>
            <person name="Lapidus A."/>
            <person name="Levasseur A."/>
            <person name="Lindquist E."/>
            <person name="Lipzen A."/>
            <person name="Logrieco A.F."/>
            <person name="MacCabe A."/>
            <person name="Maekelae M.R."/>
            <person name="Malavazi I."/>
            <person name="Melin P."/>
            <person name="Meyer V."/>
            <person name="Mielnichuk N."/>
            <person name="Miskei M."/>
            <person name="Molnar A.P."/>
            <person name="Mule G."/>
            <person name="Ngan C.Y."/>
            <person name="Orejas M."/>
            <person name="Orosz E."/>
            <person name="Ouedraogo J.P."/>
            <person name="Overkamp K.M."/>
            <person name="Park H.-S."/>
            <person name="Perrone G."/>
            <person name="Piumi F."/>
            <person name="Punt P.J."/>
            <person name="Ram A.F."/>
            <person name="Ramon A."/>
            <person name="Rauscher S."/>
            <person name="Record E."/>
            <person name="Riano-Pachon D.M."/>
            <person name="Robert V."/>
            <person name="Roehrig J."/>
            <person name="Ruller R."/>
            <person name="Salamov A."/>
            <person name="Salih N.S."/>
            <person name="Samson R.A."/>
            <person name="Sandor E."/>
            <person name="Sanguinetti M."/>
            <person name="Schuetze T."/>
            <person name="Sepcic K."/>
            <person name="Shelest E."/>
            <person name="Sherlock G."/>
            <person name="Sophianopoulou V."/>
            <person name="Squina F.M."/>
            <person name="Sun H."/>
            <person name="Susca A."/>
            <person name="Todd R.B."/>
            <person name="Tsang A."/>
            <person name="Unkles S.E."/>
            <person name="van de Wiele N."/>
            <person name="van Rossen-Uffink D."/>
            <person name="Oliveira J.V."/>
            <person name="Vesth T.C."/>
            <person name="Visser J."/>
            <person name="Yu J.-H."/>
            <person name="Zhou M."/>
            <person name="Andersen M.R."/>
            <person name="Archer D.B."/>
            <person name="Baker S.E."/>
            <person name="Benoit I."/>
            <person name="Brakhage A.A."/>
            <person name="Braus G.H."/>
            <person name="Fischer R."/>
            <person name="Frisvad J.C."/>
            <person name="Goldman G.H."/>
            <person name="Houbraken J."/>
            <person name="Oakley B."/>
            <person name="Pocsi I."/>
            <person name="Scazzocchio C."/>
            <person name="Seiboth B."/>
            <person name="vanKuyk P.A."/>
            <person name="Wortman J."/>
            <person name="Dyer P.S."/>
            <person name="Grigoriev I.V."/>
        </authorList>
    </citation>
    <scope>NUCLEOTIDE SEQUENCE [LARGE SCALE GENOMIC DNA]</scope>
    <source>
        <strain evidence="2">CBS 583.65</strain>
    </source>
</reference>
<sequence>MTSMVDTADIKPYMIEGVSEQYEWPASANTCAHEAHFICHLGSVSDSIHDSQIFEGKGTTPHPALDPAKSLCPRRNESSDKFLVALDLQHLTRCYTARPKSPISNSITVDKLGSRWSMASHNMRSPGRSHLFLARVQWLTQVQHVPQLAALGHGSQSVSTIASAQLHREAPQSVLEHRGSIPGA</sequence>